<keyword evidence="4" id="KW-1185">Reference proteome</keyword>
<name>A0A9P4J251_9PEZI</name>
<dbReference type="PANTHER" id="PTHR36578">
    <property type="entry name" value="CHROMOSOME 15, WHOLE GENOME SHOTGUN SEQUENCE"/>
    <property type="match status" value="1"/>
</dbReference>
<feature type="region of interest" description="Disordered" evidence="1">
    <location>
        <begin position="354"/>
        <end position="413"/>
    </location>
</feature>
<organism evidence="3 4">
    <name type="scientific">Myriangium duriaei CBS 260.36</name>
    <dbReference type="NCBI Taxonomy" id="1168546"/>
    <lineage>
        <taxon>Eukaryota</taxon>
        <taxon>Fungi</taxon>
        <taxon>Dikarya</taxon>
        <taxon>Ascomycota</taxon>
        <taxon>Pezizomycotina</taxon>
        <taxon>Dothideomycetes</taxon>
        <taxon>Dothideomycetidae</taxon>
        <taxon>Myriangiales</taxon>
        <taxon>Myriangiaceae</taxon>
        <taxon>Myriangium</taxon>
    </lineage>
</organism>
<dbReference type="OrthoDB" id="271448at2759"/>
<keyword evidence="2" id="KW-0732">Signal</keyword>
<feature type="region of interest" description="Disordered" evidence="1">
    <location>
        <begin position="110"/>
        <end position="148"/>
    </location>
</feature>
<dbReference type="PANTHER" id="PTHR36578:SF1">
    <property type="entry name" value="APPLE DOMAIN-CONTAINING PROTEIN"/>
    <property type="match status" value="1"/>
</dbReference>
<dbReference type="Proteomes" id="UP000799439">
    <property type="component" value="Unassembled WGS sequence"/>
</dbReference>
<reference evidence="3" key="1">
    <citation type="journal article" date="2020" name="Stud. Mycol.">
        <title>101 Dothideomycetes genomes: a test case for predicting lifestyles and emergence of pathogens.</title>
        <authorList>
            <person name="Haridas S."/>
            <person name="Albert R."/>
            <person name="Binder M."/>
            <person name="Bloem J."/>
            <person name="Labutti K."/>
            <person name="Salamov A."/>
            <person name="Andreopoulos B."/>
            <person name="Baker S."/>
            <person name="Barry K."/>
            <person name="Bills G."/>
            <person name="Bluhm B."/>
            <person name="Cannon C."/>
            <person name="Castanera R."/>
            <person name="Culley D."/>
            <person name="Daum C."/>
            <person name="Ezra D."/>
            <person name="Gonzalez J."/>
            <person name="Henrissat B."/>
            <person name="Kuo A."/>
            <person name="Liang C."/>
            <person name="Lipzen A."/>
            <person name="Lutzoni F."/>
            <person name="Magnuson J."/>
            <person name="Mondo S."/>
            <person name="Nolan M."/>
            <person name="Ohm R."/>
            <person name="Pangilinan J."/>
            <person name="Park H.-J."/>
            <person name="Ramirez L."/>
            <person name="Alfaro M."/>
            <person name="Sun H."/>
            <person name="Tritt A."/>
            <person name="Yoshinaga Y."/>
            <person name="Zwiers L.-H."/>
            <person name="Turgeon B."/>
            <person name="Goodwin S."/>
            <person name="Spatafora J."/>
            <person name="Crous P."/>
            <person name="Grigoriev I."/>
        </authorList>
    </citation>
    <scope>NUCLEOTIDE SEQUENCE</scope>
    <source>
        <strain evidence="3">CBS 260.36</strain>
    </source>
</reference>
<gene>
    <name evidence="3" type="ORF">K461DRAFT_277851</name>
</gene>
<comment type="caution">
    <text evidence="3">The sequence shown here is derived from an EMBL/GenBank/DDBJ whole genome shotgun (WGS) entry which is preliminary data.</text>
</comment>
<evidence type="ECO:0000256" key="2">
    <source>
        <dbReference type="SAM" id="SignalP"/>
    </source>
</evidence>
<evidence type="ECO:0000256" key="1">
    <source>
        <dbReference type="SAM" id="MobiDB-lite"/>
    </source>
</evidence>
<evidence type="ECO:0008006" key="5">
    <source>
        <dbReference type="Google" id="ProtNLM"/>
    </source>
</evidence>
<dbReference type="EMBL" id="ML996085">
    <property type="protein sequence ID" value="KAF2153066.1"/>
    <property type="molecule type" value="Genomic_DNA"/>
</dbReference>
<accession>A0A9P4J251</accession>
<protein>
    <recommendedName>
        <fullName evidence="5">Apple domain-containing protein</fullName>
    </recommendedName>
</protein>
<feature type="chain" id="PRO_5040277907" description="Apple domain-containing protein" evidence="2">
    <location>
        <begin position="18"/>
        <end position="569"/>
    </location>
</feature>
<sequence length="569" mass="58924">MIYTAAAIAALAGLINASPAPAPQMLDFAQIAAAPTVATGPTGIAAQQNASVVTTVAVTAAATPGLTKRNFANLAQAEAAIINAWDCLILHQCQTSTSTKCTTTTKTTTTTTVKPTTTTTTTTTQPTTTTTTTTKPTTTTTTTTQPPVTTSTIATTTINTSTGTTTTSSTSACATVPEAGTYCGFINPEDPCAPQPDGYGPANLTDSQFMAYPEFQADAANAPSQVASSQSGEVYTEVFHNYNASVSANSYLGLYTLNAYDVSACAAHCDTTDLCTAFNIFIERDPSQNPTANDSTAPTVWGTWCPNPPAITNYKCTLFGSNINATMATNVDGWREQFHVVVTGSNGYDKTNSTTPSCTISTSTPSATPSPSLTTSTAVSTTTTTTTTTTTPAPVTTTTTAAGKSSTTTTSCTTKSTLTTTTKSTTTSCTTTTTTTTSKAAATPTVPSWSGGRNCGGKAPNAPSKCMGQKVIPGPYNPQLCADYAWAQNAANKAAAVAKGQHSFTPCSYFNAAYYHKDGIPYGTACSLYAEVVDSSYETYSGGWSGKDYFSCEQSWSFSLQFDVSFTQC</sequence>
<evidence type="ECO:0000313" key="3">
    <source>
        <dbReference type="EMBL" id="KAF2153066.1"/>
    </source>
</evidence>
<dbReference type="AlphaFoldDB" id="A0A9P4J251"/>
<evidence type="ECO:0000313" key="4">
    <source>
        <dbReference type="Proteomes" id="UP000799439"/>
    </source>
</evidence>
<feature type="signal peptide" evidence="2">
    <location>
        <begin position="1"/>
        <end position="17"/>
    </location>
</feature>
<proteinExistence type="predicted"/>